<sequence>MTWAKPFFDVGLFTNKRDAQHGFLTERGLAVDHTLKLGGGVLQHRYPVMGAVLKLNDSRGQLPQAQGPIAKLFLALPGCASAESFVDPDGNRIVTVPPGFRDIQGLAVELQVASLAASENFYVQALGLELVAPAVLRCGQGLLFLSESCEPRNDVDELAASGARYLTLQVQGCDSAYAAALATGATSGRAPVTMGTTARVAFVKDPDGVWIELSERASLTGKAV</sequence>
<name>A0A0F9WXB3_9ZZZZ</name>
<dbReference type="InterPro" id="IPR004360">
    <property type="entry name" value="Glyas_Fos-R_dOase_dom"/>
</dbReference>
<accession>A0A0F9WXB3</accession>
<comment type="caution">
    <text evidence="2">The sequence shown here is derived from an EMBL/GenBank/DDBJ whole genome shotgun (WGS) entry which is preliminary data.</text>
</comment>
<gene>
    <name evidence="2" type="ORF">LCGC14_0222530</name>
</gene>
<dbReference type="InterPro" id="IPR037523">
    <property type="entry name" value="VOC_core"/>
</dbReference>
<dbReference type="AlphaFoldDB" id="A0A0F9WXB3"/>
<feature type="domain" description="VOC" evidence="1">
    <location>
        <begin position="104"/>
        <end position="216"/>
    </location>
</feature>
<dbReference type="SUPFAM" id="SSF54593">
    <property type="entry name" value="Glyoxalase/Bleomycin resistance protein/Dihydroxybiphenyl dioxygenase"/>
    <property type="match status" value="1"/>
</dbReference>
<protein>
    <recommendedName>
        <fullName evidence="1">VOC domain-containing protein</fullName>
    </recommendedName>
</protein>
<evidence type="ECO:0000259" key="1">
    <source>
        <dbReference type="PROSITE" id="PS51819"/>
    </source>
</evidence>
<organism evidence="2">
    <name type="scientific">marine sediment metagenome</name>
    <dbReference type="NCBI Taxonomy" id="412755"/>
    <lineage>
        <taxon>unclassified sequences</taxon>
        <taxon>metagenomes</taxon>
        <taxon>ecological metagenomes</taxon>
    </lineage>
</organism>
<dbReference type="PROSITE" id="PS51819">
    <property type="entry name" value="VOC"/>
    <property type="match status" value="1"/>
</dbReference>
<reference evidence="2" key="1">
    <citation type="journal article" date="2015" name="Nature">
        <title>Complex archaea that bridge the gap between prokaryotes and eukaryotes.</title>
        <authorList>
            <person name="Spang A."/>
            <person name="Saw J.H."/>
            <person name="Jorgensen S.L."/>
            <person name="Zaremba-Niedzwiedzka K."/>
            <person name="Martijn J."/>
            <person name="Lind A.E."/>
            <person name="van Eijk R."/>
            <person name="Schleper C."/>
            <person name="Guy L."/>
            <person name="Ettema T.J."/>
        </authorList>
    </citation>
    <scope>NUCLEOTIDE SEQUENCE</scope>
</reference>
<dbReference type="InterPro" id="IPR029068">
    <property type="entry name" value="Glyas_Bleomycin-R_OHBP_Dase"/>
</dbReference>
<proteinExistence type="predicted"/>
<dbReference type="EMBL" id="LAZR01000106">
    <property type="protein sequence ID" value="KKN91051.1"/>
    <property type="molecule type" value="Genomic_DNA"/>
</dbReference>
<evidence type="ECO:0000313" key="2">
    <source>
        <dbReference type="EMBL" id="KKN91051.1"/>
    </source>
</evidence>
<dbReference type="Gene3D" id="3.10.180.10">
    <property type="entry name" value="2,3-Dihydroxybiphenyl 1,2-Dioxygenase, domain 1"/>
    <property type="match status" value="1"/>
</dbReference>
<dbReference type="Pfam" id="PF00903">
    <property type="entry name" value="Glyoxalase"/>
    <property type="match status" value="1"/>
</dbReference>
<dbReference type="CDD" id="cd06587">
    <property type="entry name" value="VOC"/>
    <property type="match status" value="1"/>
</dbReference>